<dbReference type="Ensembl" id="ENSFHET00000029449.1">
    <property type="protein sequence ID" value="ENSFHEP00000020044.1"/>
    <property type="gene ID" value="ENSFHEG00000021974.1"/>
</dbReference>
<evidence type="ECO:0000313" key="1">
    <source>
        <dbReference type="Ensembl" id="ENSFHEP00000020044.1"/>
    </source>
</evidence>
<dbReference type="Proteomes" id="UP000265000">
    <property type="component" value="Unplaced"/>
</dbReference>
<protein>
    <submittedName>
        <fullName evidence="1">Uncharacterized protein</fullName>
    </submittedName>
</protein>
<evidence type="ECO:0000313" key="2">
    <source>
        <dbReference type="Proteomes" id="UP000265000"/>
    </source>
</evidence>
<reference evidence="1" key="1">
    <citation type="submission" date="2025-08" db="UniProtKB">
        <authorList>
            <consortium name="Ensembl"/>
        </authorList>
    </citation>
    <scope>IDENTIFICATION</scope>
</reference>
<organism evidence="1 2">
    <name type="scientific">Fundulus heteroclitus</name>
    <name type="common">Killifish</name>
    <name type="synonym">Mummichog</name>
    <dbReference type="NCBI Taxonomy" id="8078"/>
    <lineage>
        <taxon>Eukaryota</taxon>
        <taxon>Metazoa</taxon>
        <taxon>Chordata</taxon>
        <taxon>Craniata</taxon>
        <taxon>Vertebrata</taxon>
        <taxon>Euteleostomi</taxon>
        <taxon>Actinopterygii</taxon>
        <taxon>Neopterygii</taxon>
        <taxon>Teleostei</taxon>
        <taxon>Neoteleostei</taxon>
        <taxon>Acanthomorphata</taxon>
        <taxon>Ovalentaria</taxon>
        <taxon>Atherinomorphae</taxon>
        <taxon>Cyprinodontiformes</taxon>
        <taxon>Fundulidae</taxon>
        <taxon>Fundulus</taxon>
    </lineage>
</organism>
<reference evidence="1" key="2">
    <citation type="submission" date="2025-09" db="UniProtKB">
        <authorList>
            <consortium name="Ensembl"/>
        </authorList>
    </citation>
    <scope>IDENTIFICATION</scope>
</reference>
<keyword evidence="2" id="KW-1185">Reference proteome</keyword>
<accession>A0A3Q2Q2D7</accession>
<proteinExistence type="predicted"/>
<name>A0A3Q2Q2D7_FUNHE</name>
<sequence>SPPFLFPLQMGGLWKLSTPTRAIGNPTDALKGERHRPDKYFTILSLNPGSTLFYYAAKRELKFK</sequence>
<dbReference type="AlphaFoldDB" id="A0A3Q2Q2D7"/>